<accession>A0A9D9DRN2</accession>
<dbReference type="GO" id="GO:0048038">
    <property type="term" value="F:quinone binding"/>
    <property type="evidence" value="ECO:0007669"/>
    <property type="project" value="UniProtKB-UniRule"/>
</dbReference>
<keyword evidence="2" id="KW-0874">Quinone</keyword>
<name>A0A9D9DRN2_9BACT</name>
<dbReference type="Proteomes" id="UP000823612">
    <property type="component" value="Unassembled WGS sequence"/>
</dbReference>
<reference evidence="3" key="1">
    <citation type="submission" date="2020-10" db="EMBL/GenBank/DDBJ databases">
        <authorList>
            <person name="Gilroy R."/>
        </authorList>
    </citation>
    <scope>NUCLEOTIDE SEQUENCE</scope>
    <source>
        <strain evidence="3">2889</strain>
    </source>
</reference>
<dbReference type="GO" id="GO:0005886">
    <property type="term" value="C:plasma membrane"/>
    <property type="evidence" value="ECO:0007669"/>
    <property type="project" value="UniProtKB-SubCell"/>
</dbReference>
<feature type="transmembrane region" description="Helical" evidence="2">
    <location>
        <begin position="34"/>
        <end position="56"/>
    </location>
</feature>
<organism evidence="3 4">
    <name type="scientific">Candidatus Pullibacteroides excrementavium</name>
    <dbReference type="NCBI Taxonomy" id="2840905"/>
    <lineage>
        <taxon>Bacteria</taxon>
        <taxon>Pseudomonadati</taxon>
        <taxon>Bacteroidota</taxon>
        <taxon>Bacteroidia</taxon>
        <taxon>Bacteroidales</taxon>
        <taxon>Candidatus Pullibacteroides</taxon>
    </lineage>
</organism>
<dbReference type="PANTHER" id="PTHR33269:SF17">
    <property type="entry name" value="NADH-UBIQUINONE OXIDOREDUCTASE CHAIN 6"/>
    <property type="match status" value="1"/>
</dbReference>
<comment type="subcellular location">
    <subcellularLocation>
        <location evidence="2">Cell membrane</location>
        <topology evidence="2">Multi-pass membrane protein</topology>
    </subcellularLocation>
</comment>
<comment type="caution">
    <text evidence="3">The sequence shown here is derived from an EMBL/GenBank/DDBJ whole genome shotgun (WGS) entry which is preliminary data.</text>
</comment>
<evidence type="ECO:0000313" key="3">
    <source>
        <dbReference type="EMBL" id="MBO8432887.1"/>
    </source>
</evidence>
<protein>
    <recommendedName>
        <fullName evidence="2">NADH-quinone oxidoreductase subunit J</fullName>
        <ecNumber evidence="2">7.1.1.-</ecNumber>
    </recommendedName>
</protein>
<dbReference type="AlphaFoldDB" id="A0A9D9DRN2"/>
<dbReference type="EMBL" id="JADIMZ010000095">
    <property type="protein sequence ID" value="MBO8432887.1"/>
    <property type="molecule type" value="Genomic_DNA"/>
</dbReference>
<feature type="transmembrane region" description="Helical" evidence="2">
    <location>
        <begin position="146"/>
        <end position="168"/>
    </location>
</feature>
<sequence>MQDAILLKFVFYFLAAVIAVFSVMAVTTRRILRAATYLLFVLFATAGLYFFLNYSFLGAVQLMVYAGGVIILYIFSILLTSTDKESKSPMFSLRRWLALIASIGGICLVSFLLLTNVWPTVYEPSTAEVPMKLIGKTLMGTEKGQFLLPFEVMSVLLLACMVGGILIARKRG</sequence>
<comment type="function">
    <text evidence="2">NDH-1 shuttles electrons from NADH, via FMN and iron-sulfur (Fe-S) centers, to quinones in the respiratory chain. Couples the redox reaction to proton translocation (for every two electrons transferred, four hydrogen ions are translocated across the cytoplasmic membrane), and thus conserves the redox energy in a proton gradient.</text>
</comment>
<reference evidence="3" key="2">
    <citation type="journal article" date="2021" name="PeerJ">
        <title>Extensive microbial diversity within the chicken gut microbiome revealed by metagenomics and culture.</title>
        <authorList>
            <person name="Gilroy R."/>
            <person name="Ravi A."/>
            <person name="Getino M."/>
            <person name="Pursley I."/>
            <person name="Horton D.L."/>
            <person name="Alikhan N.F."/>
            <person name="Baker D."/>
            <person name="Gharbi K."/>
            <person name="Hall N."/>
            <person name="Watson M."/>
            <person name="Adriaenssens E.M."/>
            <person name="Foster-Nyarko E."/>
            <person name="Jarju S."/>
            <person name="Secka A."/>
            <person name="Antonio M."/>
            <person name="Oren A."/>
            <person name="Chaudhuri R.R."/>
            <person name="La Ragione R."/>
            <person name="Hildebrand F."/>
            <person name="Pallen M.J."/>
        </authorList>
    </citation>
    <scope>NUCLEOTIDE SEQUENCE</scope>
    <source>
        <strain evidence="3">2889</strain>
    </source>
</reference>
<evidence type="ECO:0000256" key="1">
    <source>
        <dbReference type="ARBA" id="ARBA00005698"/>
    </source>
</evidence>
<dbReference type="PANTHER" id="PTHR33269">
    <property type="entry name" value="NADH-UBIQUINONE OXIDOREDUCTASE CHAIN 6"/>
    <property type="match status" value="1"/>
</dbReference>
<evidence type="ECO:0000313" key="4">
    <source>
        <dbReference type="Proteomes" id="UP000823612"/>
    </source>
</evidence>
<keyword evidence="2" id="KW-1003">Cell membrane</keyword>
<dbReference type="InterPro" id="IPR042106">
    <property type="entry name" value="Nuo/plastoQ_OxRdtase_6_NuoJ"/>
</dbReference>
<dbReference type="InterPro" id="IPR001457">
    <property type="entry name" value="NADH_UbQ/plastoQ_OxRdtase_su6"/>
</dbReference>
<keyword evidence="2" id="KW-0520">NAD</keyword>
<dbReference type="Pfam" id="PF00499">
    <property type="entry name" value="Oxidored_q3"/>
    <property type="match status" value="1"/>
</dbReference>
<comment type="similarity">
    <text evidence="1 2">Belongs to the complex I subunit 6 family.</text>
</comment>
<feature type="transmembrane region" description="Helical" evidence="2">
    <location>
        <begin position="93"/>
        <end position="114"/>
    </location>
</feature>
<keyword evidence="2" id="KW-0812">Transmembrane</keyword>
<feature type="transmembrane region" description="Helical" evidence="2">
    <location>
        <begin position="6"/>
        <end position="27"/>
    </location>
</feature>
<dbReference type="Gene3D" id="1.20.120.1200">
    <property type="entry name" value="NADH-ubiquinone/plastoquinone oxidoreductase chain 6, subunit NuoJ"/>
    <property type="match status" value="1"/>
</dbReference>
<proteinExistence type="inferred from homology"/>
<dbReference type="EC" id="7.1.1.-" evidence="2"/>
<evidence type="ECO:0000256" key="2">
    <source>
        <dbReference type="RuleBase" id="RU004429"/>
    </source>
</evidence>
<keyword evidence="2" id="KW-1133">Transmembrane helix</keyword>
<keyword evidence="2" id="KW-0472">Membrane</keyword>
<gene>
    <name evidence="3" type="ORF">IAB08_06305</name>
</gene>
<feature type="transmembrane region" description="Helical" evidence="2">
    <location>
        <begin position="62"/>
        <end position="81"/>
    </location>
</feature>
<dbReference type="GO" id="GO:0008137">
    <property type="term" value="F:NADH dehydrogenase (ubiquinone) activity"/>
    <property type="evidence" value="ECO:0007669"/>
    <property type="project" value="UniProtKB-UniRule"/>
</dbReference>
<comment type="catalytic activity">
    <reaction evidence="2">
        <text>a quinone + NADH + 5 H(+)(in) = a quinol + NAD(+) + 4 H(+)(out)</text>
        <dbReference type="Rhea" id="RHEA:57888"/>
        <dbReference type="ChEBI" id="CHEBI:15378"/>
        <dbReference type="ChEBI" id="CHEBI:24646"/>
        <dbReference type="ChEBI" id="CHEBI:57540"/>
        <dbReference type="ChEBI" id="CHEBI:57945"/>
        <dbReference type="ChEBI" id="CHEBI:132124"/>
    </reaction>
</comment>